<dbReference type="EMBL" id="BAEO01000056">
    <property type="protein sequence ID" value="GAC20863.1"/>
    <property type="molecule type" value="Genomic_DNA"/>
</dbReference>
<comment type="subcellular location">
    <subcellularLocation>
        <location evidence="1 7">Periplasm</location>
    </subcellularLocation>
</comment>
<keyword evidence="9" id="KW-0966">Cell projection</keyword>
<proteinExistence type="inferred from homology"/>
<reference evidence="9 10" key="1">
    <citation type="journal article" date="2017" name="Antonie Van Leeuwenhoek">
        <title>Rhizobium rhizosphaerae sp. nov., a novel species isolated from rice rhizosphere.</title>
        <authorList>
            <person name="Zhao J.J."/>
            <person name="Zhang J."/>
            <person name="Zhang R.J."/>
            <person name="Zhang C.W."/>
            <person name="Yin H.Q."/>
            <person name="Zhang X.X."/>
        </authorList>
    </citation>
    <scope>NUCLEOTIDE SEQUENCE [LARGE SCALE GENOMIC DNA]</scope>
    <source>
        <strain evidence="9 10">BSs20135</strain>
    </source>
</reference>
<evidence type="ECO:0000256" key="3">
    <source>
        <dbReference type="ARBA" id="ARBA00014754"/>
    </source>
</evidence>
<dbReference type="PANTHER" id="PTHR36307">
    <property type="entry name" value="FLAGELLA BASAL BODY P-RING FORMATION PROTEIN FLGA"/>
    <property type="match status" value="1"/>
</dbReference>
<comment type="function">
    <text evidence="6 7">Involved in the assembly process of the P-ring formation. It may associate with FlgF on the rod constituting a structure essential for the P-ring assembly or may act as a modulator protein for the P-ring assembly.</text>
</comment>
<evidence type="ECO:0000256" key="1">
    <source>
        <dbReference type="ARBA" id="ARBA00004418"/>
    </source>
</evidence>
<comment type="caution">
    <text evidence="9">The sequence shown here is derived from an EMBL/GenBank/DDBJ whole genome shotgun (WGS) entry which is preliminary data.</text>
</comment>
<evidence type="ECO:0000313" key="9">
    <source>
        <dbReference type="EMBL" id="GAC20863.1"/>
    </source>
</evidence>
<name>K6YVW8_9ALTE</name>
<dbReference type="AlphaFoldDB" id="K6YVW8"/>
<dbReference type="SMART" id="SM00858">
    <property type="entry name" value="SAF"/>
    <property type="match status" value="1"/>
</dbReference>
<dbReference type="CDD" id="cd11614">
    <property type="entry name" value="SAF_CpaB_FlgA_like"/>
    <property type="match status" value="1"/>
</dbReference>
<dbReference type="NCBIfam" id="TIGR03170">
    <property type="entry name" value="flgA_cterm"/>
    <property type="match status" value="1"/>
</dbReference>
<sequence>MYIGITAADENNLIKQQLSSQAEQFVLGQLDPNNDKTIDAVAMPIDERVHVPVCSSELTFSSSPEALSQSNVMVKAQCSDNDWYMFMVVKATETQPVVILSSAVSPGTLLTTDNVHVVKMDKKRLRSTTFADIEDVVGARIKRRVSAGRPVNPNNLCYVCKGDNVTISAGNLSMRVKTNGFALEDGRMGETIQVENRRSSKKIYARVVGTGQVEIGI</sequence>
<keyword evidence="4" id="KW-0732">Signal</keyword>
<dbReference type="Pfam" id="PF13144">
    <property type="entry name" value="ChapFlgA"/>
    <property type="match status" value="1"/>
</dbReference>
<evidence type="ECO:0000256" key="6">
    <source>
        <dbReference type="ARBA" id="ARBA00025643"/>
    </source>
</evidence>
<dbReference type="InterPro" id="IPR039246">
    <property type="entry name" value="Flagellar_FlgA"/>
</dbReference>
<accession>K6YVW8</accession>
<dbReference type="GO" id="GO:0044780">
    <property type="term" value="P:bacterial-type flagellum assembly"/>
    <property type="evidence" value="ECO:0007669"/>
    <property type="project" value="InterPro"/>
</dbReference>
<dbReference type="InterPro" id="IPR013974">
    <property type="entry name" value="SAF"/>
</dbReference>
<keyword evidence="7" id="KW-1005">Bacterial flagellum biogenesis</keyword>
<feature type="domain" description="SAF" evidence="8">
    <location>
        <begin position="95"/>
        <end position="157"/>
    </location>
</feature>
<comment type="similarity">
    <text evidence="2 7">Belongs to the FlgA family.</text>
</comment>
<gene>
    <name evidence="9" type="primary">flgA</name>
    <name evidence="9" type="ORF">GARC_3910</name>
</gene>
<dbReference type="Gene3D" id="2.30.30.760">
    <property type="match status" value="1"/>
</dbReference>
<evidence type="ECO:0000259" key="8">
    <source>
        <dbReference type="SMART" id="SM00858"/>
    </source>
</evidence>
<evidence type="ECO:0000256" key="5">
    <source>
        <dbReference type="ARBA" id="ARBA00022764"/>
    </source>
</evidence>
<dbReference type="InterPro" id="IPR017585">
    <property type="entry name" value="SAF_FlgA"/>
</dbReference>
<dbReference type="Gene3D" id="3.90.1210.10">
    <property type="entry name" value="Antifreeze-like/N-acetylneuraminic acid synthase C-terminal domain"/>
    <property type="match status" value="1"/>
</dbReference>
<dbReference type="PANTHER" id="PTHR36307:SF1">
    <property type="entry name" value="FLAGELLA BASAL BODY P-RING FORMATION PROTEIN FLGA"/>
    <property type="match status" value="1"/>
</dbReference>
<organism evidence="9 10">
    <name type="scientific">Paraglaciecola arctica BSs20135</name>
    <dbReference type="NCBI Taxonomy" id="493475"/>
    <lineage>
        <taxon>Bacteria</taxon>
        <taxon>Pseudomonadati</taxon>
        <taxon>Pseudomonadota</taxon>
        <taxon>Gammaproteobacteria</taxon>
        <taxon>Alteromonadales</taxon>
        <taxon>Alteromonadaceae</taxon>
        <taxon>Paraglaciecola</taxon>
    </lineage>
</organism>
<evidence type="ECO:0000256" key="4">
    <source>
        <dbReference type="ARBA" id="ARBA00022729"/>
    </source>
</evidence>
<dbReference type="STRING" id="493475.GARC_3910"/>
<dbReference type="eggNOG" id="COG1261">
    <property type="taxonomic scope" value="Bacteria"/>
</dbReference>
<protein>
    <recommendedName>
        <fullName evidence="3 7">Flagella basal body P-ring formation protein FlgA</fullName>
    </recommendedName>
</protein>
<keyword evidence="10" id="KW-1185">Reference proteome</keyword>
<keyword evidence="5 7" id="KW-0574">Periplasm</keyword>
<evidence type="ECO:0000256" key="2">
    <source>
        <dbReference type="ARBA" id="ARBA00010474"/>
    </source>
</evidence>
<evidence type="ECO:0000256" key="7">
    <source>
        <dbReference type="RuleBase" id="RU362063"/>
    </source>
</evidence>
<dbReference type="Proteomes" id="UP000006327">
    <property type="component" value="Unassembled WGS sequence"/>
</dbReference>
<keyword evidence="9" id="KW-0282">Flagellum</keyword>
<evidence type="ECO:0000313" key="10">
    <source>
        <dbReference type="Proteomes" id="UP000006327"/>
    </source>
</evidence>
<keyword evidence="9" id="KW-0969">Cilium</keyword>
<dbReference type="GO" id="GO:0042597">
    <property type="term" value="C:periplasmic space"/>
    <property type="evidence" value="ECO:0007669"/>
    <property type="project" value="UniProtKB-SubCell"/>
</dbReference>